<dbReference type="AlphaFoldDB" id="A0A3P3XZ35"/>
<accession>A0A3P3XZ35</accession>
<sequence length="186" mass="20865">MTIPKLKSTTIPLFCEKITQSSQPCGKGIVSQSPNRQASIHDIRQDIAELASIDVDADVIRRVANKSPRLSITDDVVEAISPTNRIVDVVVDDDLNSTCVGLRAGADDDYKVEIDYHTAILRKNAKLAAMWHQVEKYKWQAAINDRDLMIKDLDLDFCLPLGFPYLVCHMAARFAFFPQKSGMDVW</sequence>
<gene>
    <name evidence="1" type="ORF">PLBR_LOCUS348</name>
</gene>
<dbReference type="Proteomes" id="UP000290189">
    <property type="component" value="Unassembled WGS sequence"/>
</dbReference>
<evidence type="ECO:0000313" key="1">
    <source>
        <dbReference type="EMBL" id="SPQ93133.1"/>
    </source>
</evidence>
<reference evidence="1 2" key="1">
    <citation type="submission" date="2018-03" db="EMBL/GenBank/DDBJ databases">
        <authorList>
            <person name="Fogelqvist J."/>
        </authorList>
    </citation>
    <scope>NUCLEOTIDE SEQUENCE [LARGE SCALE GENOMIC DNA]</scope>
</reference>
<dbReference type="EMBL" id="OVEO01000001">
    <property type="protein sequence ID" value="SPQ93133.1"/>
    <property type="molecule type" value="Genomic_DNA"/>
</dbReference>
<keyword evidence="1" id="KW-0496">Mitochondrion</keyword>
<name>A0A3P3XZ35_PLABS</name>
<protein>
    <submittedName>
        <fullName evidence="1">Uncharacterized protein</fullName>
    </submittedName>
</protein>
<evidence type="ECO:0000313" key="2">
    <source>
        <dbReference type="Proteomes" id="UP000290189"/>
    </source>
</evidence>
<organism evidence="1 2">
    <name type="scientific">Plasmodiophora brassicae</name>
    <name type="common">Clubroot disease agent</name>
    <dbReference type="NCBI Taxonomy" id="37360"/>
    <lineage>
        <taxon>Eukaryota</taxon>
        <taxon>Sar</taxon>
        <taxon>Rhizaria</taxon>
        <taxon>Endomyxa</taxon>
        <taxon>Phytomyxea</taxon>
        <taxon>Plasmodiophorida</taxon>
        <taxon>Plasmodiophoridae</taxon>
        <taxon>Plasmodiophora</taxon>
    </lineage>
</organism>
<geneLocation type="mitochondrion" evidence="1"/>
<proteinExistence type="predicted"/>